<dbReference type="GO" id="GO:0005975">
    <property type="term" value="P:carbohydrate metabolic process"/>
    <property type="evidence" value="ECO:0007669"/>
    <property type="project" value="InterPro"/>
</dbReference>
<name>A0A511Z737_9BACL</name>
<sequence>MRNKGAFIVSLDFELNWGVHDVFTKNQYGENILGVRKAIPMMLDLFQQYNIHATWATVGMLCFADKKELLLHIPHLLPTYENQDFSPYGKMHEVGENEEMDPYHFGESLVRQILNVPHQEIGTHTFSHFYCLEKGQDADQFKADLQASMNVPLLEKLNVRSVVFPRNQTNSPYLKICKELGIHSYRGNEENWVYAASGYKDRSNFKRMIRLLDCYLNITGHHTFKIGEYNPDTPVNLQSSRFLRPYHPKLKLLEQLRLNRIKKGVEHAARHGEIYHLWWHPHNFGTHLDENISFLRKILEHVSKMHETYGMQSMNMGEAATIVNKSETNHVGA</sequence>
<dbReference type="OrthoDB" id="7836272at2"/>
<gene>
    <name evidence="2" type="ORF">SLU01_15750</name>
</gene>
<evidence type="ECO:0000313" key="3">
    <source>
        <dbReference type="Proteomes" id="UP000321901"/>
    </source>
</evidence>
<dbReference type="GO" id="GO:0016810">
    <property type="term" value="F:hydrolase activity, acting on carbon-nitrogen (but not peptide) bonds"/>
    <property type="evidence" value="ECO:0007669"/>
    <property type="project" value="InterPro"/>
</dbReference>
<reference evidence="2 3" key="1">
    <citation type="submission" date="2019-07" db="EMBL/GenBank/DDBJ databases">
        <title>Whole genome shotgun sequence of Sporosarcina luteola NBRC 105378.</title>
        <authorList>
            <person name="Hosoyama A."/>
            <person name="Uohara A."/>
            <person name="Ohji S."/>
            <person name="Ichikawa N."/>
        </authorList>
    </citation>
    <scope>NUCLEOTIDE SEQUENCE [LARGE SCALE GENOMIC DNA]</scope>
    <source>
        <strain evidence="2 3">NBRC 105378</strain>
    </source>
</reference>
<accession>A0A511Z737</accession>
<protein>
    <recommendedName>
        <fullName evidence="1">NodB homology domain-containing protein</fullName>
    </recommendedName>
</protein>
<feature type="domain" description="NodB homology" evidence="1">
    <location>
        <begin position="37"/>
        <end position="183"/>
    </location>
</feature>
<dbReference type="SUPFAM" id="SSF88713">
    <property type="entry name" value="Glycoside hydrolase/deacetylase"/>
    <property type="match status" value="1"/>
</dbReference>
<dbReference type="RefSeq" id="WP_147057005.1">
    <property type="nucleotide sequence ID" value="NZ_BJYL01000020.1"/>
</dbReference>
<dbReference type="Gene3D" id="3.20.20.370">
    <property type="entry name" value="Glycoside hydrolase/deacetylase"/>
    <property type="match status" value="1"/>
</dbReference>
<evidence type="ECO:0000313" key="2">
    <source>
        <dbReference type="EMBL" id="GEN83263.1"/>
    </source>
</evidence>
<proteinExistence type="predicted"/>
<dbReference type="InterPro" id="IPR002509">
    <property type="entry name" value="NODB_dom"/>
</dbReference>
<comment type="caution">
    <text evidence="2">The sequence shown here is derived from an EMBL/GenBank/DDBJ whole genome shotgun (WGS) entry which is preliminary data.</text>
</comment>
<dbReference type="CDD" id="cd10929">
    <property type="entry name" value="CE4_u5"/>
    <property type="match status" value="1"/>
</dbReference>
<organism evidence="2 3">
    <name type="scientific">Sporosarcina luteola</name>
    <dbReference type="NCBI Taxonomy" id="582850"/>
    <lineage>
        <taxon>Bacteria</taxon>
        <taxon>Bacillati</taxon>
        <taxon>Bacillota</taxon>
        <taxon>Bacilli</taxon>
        <taxon>Bacillales</taxon>
        <taxon>Caryophanaceae</taxon>
        <taxon>Sporosarcina</taxon>
    </lineage>
</organism>
<keyword evidence="3" id="KW-1185">Reference proteome</keyword>
<dbReference type="AlphaFoldDB" id="A0A511Z737"/>
<dbReference type="EMBL" id="BJYL01000020">
    <property type="protein sequence ID" value="GEN83263.1"/>
    <property type="molecule type" value="Genomic_DNA"/>
</dbReference>
<dbReference type="InterPro" id="IPR011330">
    <property type="entry name" value="Glyco_hydro/deAcase_b/a-brl"/>
</dbReference>
<evidence type="ECO:0000259" key="1">
    <source>
        <dbReference type="Pfam" id="PF01522"/>
    </source>
</evidence>
<dbReference type="Pfam" id="PF01522">
    <property type="entry name" value="Polysacc_deac_1"/>
    <property type="match status" value="1"/>
</dbReference>
<dbReference type="Proteomes" id="UP000321901">
    <property type="component" value="Unassembled WGS sequence"/>
</dbReference>